<gene>
    <name evidence="1" type="ORF">NTEN_LOCUS2387</name>
</gene>
<proteinExistence type="predicted"/>
<dbReference type="AlphaFoldDB" id="A0A6H5G1U9"/>
<dbReference type="EMBL" id="CADCXU010003722">
    <property type="protein sequence ID" value="CAA9995596.1"/>
    <property type="molecule type" value="Genomic_DNA"/>
</dbReference>
<protein>
    <submittedName>
        <fullName evidence="1">Uncharacterized protein</fullName>
    </submittedName>
</protein>
<evidence type="ECO:0000313" key="1">
    <source>
        <dbReference type="EMBL" id="CAA9995596.1"/>
    </source>
</evidence>
<keyword evidence="2" id="KW-1185">Reference proteome</keyword>
<reference evidence="1 2" key="1">
    <citation type="submission" date="2020-02" db="EMBL/GenBank/DDBJ databases">
        <authorList>
            <person name="Ferguson B K."/>
        </authorList>
    </citation>
    <scope>NUCLEOTIDE SEQUENCE [LARGE SCALE GENOMIC DNA]</scope>
</reference>
<evidence type="ECO:0000313" key="2">
    <source>
        <dbReference type="Proteomes" id="UP000479000"/>
    </source>
</evidence>
<dbReference type="Proteomes" id="UP000479000">
    <property type="component" value="Unassembled WGS sequence"/>
</dbReference>
<organism evidence="1 2">
    <name type="scientific">Nesidiocoris tenuis</name>
    <dbReference type="NCBI Taxonomy" id="355587"/>
    <lineage>
        <taxon>Eukaryota</taxon>
        <taxon>Metazoa</taxon>
        <taxon>Ecdysozoa</taxon>
        <taxon>Arthropoda</taxon>
        <taxon>Hexapoda</taxon>
        <taxon>Insecta</taxon>
        <taxon>Pterygota</taxon>
        <taxon>Neoptera</taxon>
        <taxon>Paraneoptera</taxon>
        <taxon>Hemiptera</taxon>
        <taxon>Heteroptera</taxon>
        <taxon>Panheteroptera</taxon>
        <taxon>Cimicomorpha</taxon>
        <taxon>Miridae</taxon>
        <taxon>Dicyphina</taxon>
        <taxon>Nesidiocoris</taxon>
    </lineage>
</organism>
<sequence length="64" mass="7795">MEVKKFFLKLRSDSRFLDDHNTSIYSHLQYYDKPFGHPFMESCSVYYDSYGIRRIDMIPAYAYH</sequence>
<feature type="non-terminal residue" evidence="1">
    <location>
        <position position="64"/>
    </location>
</feature>
<accession>A0A6H5G1U9</accession>
<name>A0A6H5G1U9_9HEMI</name>